<dbReference type="Proteomes" id="UP000298138">
    <property type="component" value="Unassembled WGS sequence"/>
</dbReference>
<dbReference type="InterPro" id="IPR013087">
    <property type="entry name" value="Znf_C2H2_type"/>
</dbReference>
<dbReference type="SMART" id="SM00355">
    <property type="entry name" value="ZnF_C2H2"/>
    <property type="match status" value="7"/>
</dbReference>
<keyword evidence="3" id="KW-0677">Repeat</keyword>
<dbReference type="GO" id="GO:0005634">
    <property type="term" value="C:nucleus"/>
    <property type="evidence" value="ECO:0007669"/>
    <property type="project" value="UniProtKB-SubCell"/>
</dbReference>
<evidence type="ECO:0000256" key="3">
    <source>
        <dbReference type="ARBA" id="ARBA00022737"/>
    </source>
</evidence>
<dbReference type="Gene3D" id="3.30.160.60">
    <property type="entry name" value="Classic Zinc Finger"/>
    <property type="match status" value="2"/>
</dbReference>
<dbReference type="PROSITE" id="PS50157">
    <property type="entry name" value="ZINC_FINGER_C2H2_2"/>
    <property type="match status" value="1"/>
</dbReference>
<keyword evidence="6" id="KW-0539">Nucleus</keyword>
<evidence type="ECO:0000256" key="5">
    <source>
        <dbReference type="ARBA" id="ARBA00022833"/>
    </source>
</evidence>
<dbReference type="PANTHER" id="PTHR24388:SF54">
    <property type="entry name" value="PROTEIN ESCARGOT"/>
    <property type="match status" value="1"/>
</dbReference>
<evidence type="ECO:0000313" key="10">
    <source>
        <dbReference type="Proteomes" id="UP000298138"/>
    </source>
</evidence>
<protein>
    <recommendedName>
        <fullName evidence="8">C2H2-type domain-containing protein</fullName>
    </recommendedName>
</protein>
<evidence type="ECO:0000256" key="2">
    <source>
        <dbReference type="ARBA" id="ARBA00022723"/>
    </source>
</evidence>
<gene>
    <name evidence="9" type="ORF">EX30DRAFT_338294</name>
</gene>
<feature type="domain" description="C2H2-type" evidence="8">
    <location>
        <begin position="350"/>
        <end position="374"/>
    </location>
</feature>
<dbReference type="GO" id="GO:0000978">
    <property type="term" value="F:RNA polymerase II cis-regulatory region sequence-specific DNA binding"/>
    <property type="evidence" value="ECO:0007669"/>
    <property type="project" value="TreeGrafter"/>
</dbReference>
<dbReference type="InterPro" id="IPR050527">
    <property type="entry name" value="Snail/Krueppel_Znf"/>
</dbReference>
<dbReference type="EMBL" id="ML220113">
    <property type="protein sequence ID" value="TGZ83680.1"/>
    <property type="molecule type" value="Genomic_DNA"/>
</dbReference>
<proteinExistence type="predicted"/>
<organism evidence="9 10">
    <name type="scientific">Ascodesmis nigricans</name>
    <dbReference type="NCBI Taxonomy" id="341454"/>
    <lineage>
        <taxon>Eukaryota</taxon>
        <taxon>Fungi</taxon>
        <taxon>Dikarya</taxon>
        <taxon>Ascomycota</taxon>
        <taxon>Pezizomycotina</taxon>
        <taxon>Pezizomycetes</taxon>
        <taxon>Pezizales</taxon>
        <taxon>Ascodesmidaceae</taxon>
        <taxon>Ascodesmis</taxon>
    </lineage>
</organism>
<evidence type="ECO:0000256" key="4">
    <source>
        <dbReference type="ARBA" id="ARBA00022771"/>
    </source>
</evidence>
<dbReference type="GO" id="GO:0000981">
    <property type="term" value="F:DNA-binding transcription factor activity, RNA polymerase II-specific"/>
    <property type="evidence" value="ECO:0007669"/>
    <property type="project" value="TreeGrafter"/>
</dbReference>
<name>A0A4S2N3C8_9PEZI</name>
<dbReference type="OrthoDB" id="6077919at2759"/>
<dbReference type="InParanoid" id="A0A4S2N3C8"/>
<dbReference type="AlphaFoldDB" id="A0A4S2N3C8"/>
<dbReference type="GO" id="GO:0008270">
    <property type="term" value="F:zinc ion binding"/>
    <property type="evidence" value="ECO:0007669"/>
    <property type="project" value="UniProtKB-KW"/>
</dbReference>
<comment type="subcellular location">
    <subcellularLocation>
        <location evidence="1">Nucleus</location>
    </subcellularLocation>
</comment>
<evidence type="ECO:0000256" key="7">
    <source>
        <dbReference type="PROSITE-ProRule" id="PRU00042"/>
    </source>
</evidence>
<dbReference type="InterPro" id="IPR036236">
    <property type="entry name" value="Znf_C2H2_sf"/>
</dbReference>
<dbReference type="PROSITE" id="PS00028">
    <property type="entry name" value="ZINC_FINGER_C2H2_1"/>
    <property type="match status" value="2"/>
</dbReference>
<keyword evidence="10" id="KW-1185">Reference proteome</keyword>
<evidence type="ECO:0000256" key="1">
    <source>
        <dbReference type="ARBA" id="ARBA00004123"/>
    </source>
</evidence>
<accession>A0A4S2N3C8</accession>
<dbReference type="STRING" id="341454.A0A4S2N3C8"/>
<keyword evidence="4 7" id="KW-0863">Zinc-finger</keyword>
<sequence>MVRFHCVPPCNHSTTSPKAHHKHQLTCRHGPPVTRECASECPRAPRRPQCKTRHLRKTSDTEGAVEPTYHFSRPFPAQTCCYFCGAHFYREELLDRHFYKQHTCHVDGMFFISPTNLQRHIRVEHTIDSRAIKPCHFPNCSYRFPTTERILYPWVSPVPSVMELPDYQHHMETAHAFCTQCQQSFNTKPALSQHLADSPFHQTREYRCIDCESDFASINELVYHKCRFPCGEKTETFTCEAVFGSRAALEKHQRRCLHGPYADDPEAKVVKCRPCNRKFVDAAAMVAHLESGRCKSGMKRGVVDLAVMAFDKDGVVHDGDGVRRMVKEEERMRMERKRIEFVDEVDGRRWRCEICGKKFKMQKGLEMHLESPVHREKVYHCPPQADKAEREDIGEAPRVFEVMDDEEVEEIVTKKPKRHQHSKRFKTASGLAQHFQNNGCKEMEMMHIALEQITERVDALMIQQKESENDAVAVYRYW</sequence>
<keyword evidence="5" id="KW-0862">Zinc</keyword>
<evidence type="ECO:0000313" key="9">
    <source>
        <dbReference type="EMBL" id="TGZ83680.1"/>
    </source>
</evidence>
<dbReference type="PANTHER" id="PTHR24388">
    <property type="entry name" value="ZINC FINGER PROTEIN"/>
    <property type="match status" value="1"/>
</dbReference>
<evidence type="ECO:0000256" key="6">
    <source>
        <dbReference type="ARBA" id="ARBA00023242"/>
    </source>
</evidence>
<dbReference type="SUPFAM" id="SSF57667">
    <property type="entry name" value="beta-beta-alpha zinc fingers"/>
    <property type="match status" value="1"/>
</dbReference>
<keyword evidence="2" id="KW-0479">Metal-binding</keyword>
<dbReference type="Pfam" id="PF12874">
    <property type="entry name" value="zf-met"/>
    <property type="match status" value="1"/>
</dbReference>
<reference evidence="9 10" key="1">
    <citation type="submission" date="2019-04" db="EMBL/GenBank/DDBJ databases">
        <title>Comparative genomics and transcriptomics to analyze fruiting body development in filamentous ascomycetes.</title>
        <authorList>
            <consortium name="DOE Joint Genome Institute"/>
            <person name="Lutkenhaus R."/>
            <person name="Traeger S."/>
            <person name="Breuer J."/>
            <person name="Kuo A."/>
            <person name="Lipzen A."/>
            <person name="Pangilinan J."/>
            <person name="Dilworth D."/>
            <person name="Sandor L."/>
            <person name="Poggeler S."/>
            <person name="Barry K."/>
            <person name="Grigoriev I.V."/>
            <person name="Nowrousian M."/>
        </authorList>
    </citation>
    <scope>NUCLEOTIDE SEQUENCE [LARGE SCALE GENOMIC DNA]</scope>
    <source>
        <strain evidence="9 10">CBS 389.68</strain>
    </source>
</reference>
<evidence type="ECO:0000259" key="8">
    <source>
        <dbReference type="PROSITE" id="PS50157"/>
    </source>
</evidence>